<dbReference type="GO" id="GO:0030001">
    <property type="term" value="P:metal ion transport"/>
    <property type="evidence" value="ECO:0007669"/>
    <property type="project" value="InterPro"/>
</dbReference>
<dbReference type="Proteomes" id="UP001329915">
    <property type="component" value="Chromosome"/>
</dbReference>
<dbReference type="GO" id="GO:0007155">
    <property type="term" value="P:cell adhesion"/>
    <property type="evidence" value="ECO:0007669"/>
    <property type="project" value="InterPro"/>
</dbReference>
<dbReference type="PRINTS" id="PR00691">
    <property type="entry name" value="ADHESINB"/>
</dbReference>
<dbReference type="Gene3D" id="3.40.50.1980">
    <property type="entry name" value="Nitrogenase molybdenum iron protein domain"/>
    <property type="match status" value="2"/>
</dbReference>
<evidence type="ECO:0000256" key="3">
    <source>
        <dbReference type="ARBA" id="ARBA00022729"/>
    </source>
</evidence>
<evidence type="ECO:0000256" key="4">
    <source>
        <dbReference type="RuleBase" id="RU003512"/>
    </source>
</evidence>
<evidence type="ECO:0000313" key="6">
    <source>
        <dbReference type="Proteomes" id="UP001329915"/>
    </source>
</evidence>
<evidence type="ECO:0000256" key="1">
    <source>
        <dbReference type="ARBA" id="ARBA00011028"/>
    </source>
</evidence>
<accession>A0AAU0UNR2</accession>
<protein>
    <submittedName>
        <fullName evidence="5">Zinc ABC transporter substrate-binding protein</fullName>
    </submittedName>
</protein>
<organism evidence="5 6">
    <name type="scientific">Metallumcola ferriviriculae</name>
    <dbReference type="NCBI Taxonomy" id="3039180"/>
    <lineage>
        <taxon>Bacteria</taxon>
        <taxon>Bacillati</taxon>
        <taxon>Bacillota</taxon>
        <taxon>Clostridia</taxon>
        <taxon>Neomoorellales</taxon>
        <taxon>Desulfitibacteraceae</taxon>
        <taxon>Metallumcola</taxon>
    </lineage>
</organism>
<dbReference type="KEGG" id="dbc:MFMK1_002405"/>
<comment type="similarity">
    <text evidence="1 4">Belongs to the bacterial solute-binding protein 9 family.</text>
</comment>
<dbReference type="PRINTS" id="PR00690">
    <property type="entry name" value="ADHESNFAMILY"/>
</dbReference>
<dbReference type="InterPro" id="IPR050492">
    <property type="entry name" value="Bact_metal-bind_prot9"/>
</dbReference>
<reference evidence="5 6" key="1">
    <citation type="submission" date="2023-04" db="EMBL/GenBank/DDBJ databases">
        <authorList>
            <person name="Hsu D."/>
        </authorList>
    </citation>
    <scope>NUCLEOTIDE SEQUENCE [LARGE SCALE GENOMIC DNA]</scope>
    <source>
        <strain evidence="5 6">MK1</strain>
    </source>
</reference>
<dbReference type="PANTHER" id="PTHR42953">
    <property type="entry name" value="HIGH-AFFINITY ZINC UPTAKE SYSTEM PROTEIN ZNUA-RELATED"/>
    <property type="match status" value="1"/>
</dbReference>
<dbReference type="Pfam" id="PF01297">
    <property type="entry name" value="ZnuA"/>
    <property type="match status" value="1"/>
</dbReference>
<dbReference type="EMBL" id="CP121694">
    <property type="protein sequence ID" value="WRO22570.1"/>
    <property type="molecule type" value="Genomic_DNA"/>
</dbReference>
<dbReference type="GO" id="GO:0046872">
    <property type="term" value="F:metal ion binding"/>
    <property type="evidence" value="ECO:0007669"/>
    <property type="project" value="InterPro"/>
</dbReference>
<name>A0AAU0UNR2_9FIRM</name>
<dbReference type="SUPFAM" id="SSF53807">
    <property type="entry name" value="Helical backbone' metal receptor"/>
    <property type="match status" value="1"/>
</dbReference>
<evidence type="ECO:0000313" key="5">
    <source>
        <dbReference type="EMBL" id="WRO22570.1"/>
    </source>
</evidence>
<evidence type="ECO:0000256" key="2">
    <source>
        <dbReference type="ARBA" id="ARBA00022448"/>
    </source>
</evidence>
<dbReference type="InterPro" id="IPR006129">
    <property type="entry name" value="AdhesinB"/>
</dbReference>
<sequence>MILIPMLLLSLVASGCSQRDTAQVGNNDGKMQVFVSFATLAEFTASLGGDLVTVHSLVPSGADAHHWEPSPRDMADLTKAEIFIYNGLNMEPWLDKIKSSVDGPSYIFAGKGMTVTGNEDPHIWLDPILAEAMVRNIARALAEADKANAAAYRQNEESLIARLQQLDGDYQRITRELGQRYLVVSHGAFAHLAARYNLTQVSVLGTNADEMPNPAKMADLVDFCRSKGVTTIYYARGESSRVAETLAEEIGKNMMALDPIEHDIEGEDYFSRMRFNLEQLEQGMSR</sequence>
<keyword evidence="3" id="KW-0732">Signal</keyword>
<dbReference type="AlphaFoldDB" id="A0AAU0UNR2"/>
<keyword evidence="6" id="KW-1185">Reference proteome</keyword>
<proteinExistence type="inferred from homology"/>
<dbReference type="RefSeq" id="WP_366921979.1">
    <property type="nucleotide sequence ID" value="NZ_CP121694.1"/>
</dbReference>
<gene>
    <name evidence="5" type="ORF">MFMK1_002405</name>
</gene>
<dbReference type="InterPro" id="IPR006127">
    <property type="entry name" value="ZnuA-like"/>
</dbReference>
<dbReference type="PANTHER" id="PTHR42953:SF3">
    <property type="entry name" value="HIGH-AFFINITY ZINC UPTAKE SYSTEM PROTEIN ZNUA"/>
    <property type="match status" value="1"/>
</dbReference>
<keyword evidence="2 4" id="KW-0813">Transport</keyword>
<dbReference type="InterPro" id="IPR006128">
    <property type="entry name" value="Lipoprotein_PsaA-like"/>
</dbReference>